<dbReference type="InterPro" id="IPR012675">
    <property type="entry name" value="Beta-grasp_dom_sf"/>
</dbReference>
<protein>
    <submittedName>
        <fullName evidence="1">MoaD family protein</fullName>
    </submittedName>
</protein>
<dbReference type="OrthoDB" id="98357at2157"/>
<dbReference type="InterPro" id="IPR052045">
    <property type="entry name" value="Sulfur_Carrier/Prot_Modifier"/>
</dbReference>
<reference evidence="2" key="1">
    <citation type="submission" date="2012-02" db="EMBL/GenBank/DDBJ databases">
        <title>Complete sequence of chromosome of Methanomethylovorans hollandica DSM 15978.</title>
        <authorList>
            <person name="Lucas S."/>
            <person name="Copeland A."/>
            <person name="Lapidus A."/>
            <person name="Glavina del Rio T."/>
            <person name="Dalin E."/>
            <person name="Tice H."/>
            <person name="Bruce D."/>
            <person name="Goodwin L."/>
            <person name="Pitluck S."/>
            <person name="Peters L."/>
            <person name="Mikhailova N."/>
            <person name="Held B."/>
            <person name="Kyrpides N."/>
            <person name="Mavromatis K."/>
            <person name="Ivanova N."/>
            <person name="Brettin T."/>
            <person name="Detter J.C."/>
            <person name="Han C."/>
            <person name="Larimer F."/>
            <person name="Land M."/>
            <person name="Hauser L."/>
            <person name="Markowitz V."/>
            <person name="Cheng J.-F."/>
            <person name="Hugenholtz P."/>
            <person name="Woyke T."/>
            <person name="Wu D."/>
            <person name="Spring S."/>
            <person name="Schroeder M."/>
            <person name="Brambilla E."/>
            <person name="Klenk H.-P."/>
            <person name="Eisen J.A."/>
        </authorList>
    </citation>
    <scope>NUCLEOTIDE SEQUENCE [LARGE SCALE GENOMIC DNA]</scope>
    <source>
        <strain evidence="2">DSM 15978 / NBRC 107637 / DMS1</strain>
    </source>
</reference>
<dbReference type="HOGENOM" id="CLU_114601_1_2_2"/>
<organism evidence="1 2">
    <name type="scientific">Methanomethylovorans hollandica (strain DSM 15978 / NBRC 107637 / DMS1)</name>
    <dbReference type="NCBI Taxonomy" id="867904"/>
    <lineage>
        <taxon>Archaea</taxon>
        <taxon>Methanobacteriati</taxon>
        <taxon>Methanobacteriota</taxon>
        <taxon>Stenosarchaea group</taxon>
        <taxon>Methanomicrobia</taxon>
        <taxon>Methanosarcinales</taxon>
        <taxon>Methanosarcinaceae</taxon>
        <taxon>Methanomethylovorans</taxon>
    </lineage>
</organism>
<dbReference type="InterPro" id="IPR003749">
    <property type="entry name" value="ThiS/MoaD-like"/>
</dbReference>
<dbReference type="InterPro" id="IPR010038">
    <property type="entry name" value="MoaD_arc-typ"/>
</dbReference>
<gene>
    <name evidence="1" type="ordered locus">Metho_2226</name>
</gene>
<dbReference type="InterPro" id="IPR054834">
    <property type="entry name" value="SAMP1_3"/>
</dbReference>
<dbReference type="Pfam" id="PF02597">
    <property type="entry name" value="ThiS"/>
    <property type="match status" value="1"/>
</dbReference>
<dbReference type="NCBIfam" id="TIGR01687">
    <property type="entry name" value="moaD_arch"/>
    <property type="match status" value="1"/>
</dbReference>
<dbReference type="Proteomes" id="UP000010866">
    <property type="component" value="Chromosome"/>
</dbReference>
<dbReference type="NCBIfam" id="NF041918">
    <property type="entry name" value="SAMP1"/>
    <property type="match status" value="1"/>
</dbReference>
<dbReference type="STRING" id="867904.Metho_2226"/>
<dbReference type="CDD" id="cd17505">
    <property type="entry name" value="Ubl_SAMP1_like"/>
    <property type="match status" value="1"/>
</dbReference>
<dbReference type="AlphaFoldDB" id="L0L288"/>
<dbReference type="EMBL" id="CP003362">
    <property type="protein sequence ID" value="AGB50389.1"/>
    <property type="molecule type" value="Genomic_DNA"/>
</dbReference>
<evidence type="ECO:0000313" key="1">
    <source>
        <dbReference type="EMBL" id="AGB50389.1"/>
    </source>
</evidence>
<dbReference type="SUPFAM" id="SSF54285">
    <property type="entry name" value="MoaD/ThiS"/>
    <property type="match status" value="1"/>
</dbReference>
<dbReference type="PANTHER" id="PTHR38031:SF1">
    <property type="entry name" value="SULFUR CARRIER PROTEIN CYSO"/>
    <property type="match status" value="1"/>
</dbReference>
<sequence length="94" mass="10151">MTEVKVRLFANLKEIAGTSELKLGGDTVLEVLEALVRQFPGLKDRIFETTASDPILCGYVNVFLNGDNITHLDGLDTKVSDYDELGVLPPVSGG</sequence>
<proteinExistence type="predicted"/>
<name>L0L288_METHD</name>
<dbReference type="InterPro" id="IPR016155">
    <property type="entry name" value="Mopterin_synth/thiamin_S_b"/>
</dbReference>
<dbReference type="RefSeq" id="WP_015325554.1">
    <property type="nucleotide sequence ID" value="NC_019977.1"/>
</dbReference>
<dbReference type="Gene3D" id="3.10.20.30">
    <property type="match status" value="1"/>
</dbReference>
<keyword evidence="2" id="KW-1185">Reference proteome</keyword>
<dbReference type="GeneID" id="14408304"/>
<evidence type="ECO:0000313" key="2">
    <source>
        <dbReference type="Proteomes" id="UP000010866"/>
    </source>
</evidence>
<accession>L0L288</accession>
<dbReference type="PANTHER" id="PTHR38031">
    <property type="entry name" value="SULFUR CARRIER PROTEIN SLR0821-RELATED"/>
    <property type="match status" value="1"/>
</dbReference>
<dbReference type="KEGG" id="mhz:Metho_2226"/>